<evidence type="ECO:0000256" key="3">
    <source>
        <dbReference type="PIRSR" id="PIRSR607837-1"/>
    </source>
</evidence>
<evidence type="ECO:0000259" key="4">
    <source>
        <dbReference type="PROSITE" id="PS51186"/>
    </source>
</evidence>
<dbReference type="EMBL" id="SNXS01000020">
    <property type="protein sequence ID" value="TDP58915.1"/>
    <property type="molecule type" value="Genomic_DNA"/>
</dbReference>
<name>A0A4R6Q9R2_9BURK</name>
<dbReference type="SUPFAM" id="SSF109854">
    <property type="entry name" value="DinB/YfiT-like putative metalloenzymes"/>
    <property type="match status" value="1"/>
</dbReference>
<dbReference type="InterPro" id="IPR016181">
    <property type="entry name" value="Acyl_CoA_acyltransferase"/>
</dbReference>
<feature type="domain" description="N-acetyltransferase" evidence="4">
    <location>
        <begin position="2"/>
        <end position="171"/>
    </location>
</feature>
<dbReference type="GO" id="GO:0016747">
    <property type="term" value="F:acyltransferase activity, transferring groups other than amino-acyl groups"/>
    <property type="evidence" value="ECO:0007669"/>
    <property type="project" value="InterPro"/>
</dbReference>
<dbReference type="Gene3D" id="3.40.630.30">
    <property type="match status" value="1"/>
</dbReference>
<evidence type="ECO:0000313" key="6">
    <source>
        <dbReference type="Proteomes" id="UP000295361"/>
    </source>
</evidence>
<feature type="binding site" evidence="3">
    <location>
        <position position="307"/>
    </location>
    <ligand>
        <name>a divalent metal cation</name>
        <dbReference type="ChEBI" id="CHEBI:60240"/>
    </ligand>
</feature>
<dbReference type="Proteomes" id="UP000295361">
    <property type="component" value="Unassembled WGS sequence"/>
</dbReference>
<dbReference type="InParanoid" id="A0A4R6Q9R2"/>
<dbReference type="SUPFAM" id="SSF55729">
    <property type="entry name" value="Acyl-CoA N-acyltransferases (Nat)"/>
    <property type="match status" value="1"/>
</dbReference>
<evidence type="ECO:0000256" key="1">
    <source>
        <dbReference type="ARBA" id="ARBA00008635"/>
    </source>
</evidence>
<dbReference type="PANTHER" id="PTHR37302:SF3">
    <property type="entry name" value="DAMAGE-INDUCIBLE PROTEIN DINB"/>
    <property type="match status" value="1"/>
</dbReference>
<comment type="similarity">
    <text evidence="1">Belongs to the DinB family.</text>
</comment>
<dbReference type="Pfam" id="PF05163">
    <property type="entry name" value="DinB"/>
    <property type="match status" value="1"/>
</dbReference>
<dbReference type="PANTHER" id="PTHR37302">
    <property type="entry name" value="SLR1116 PROTEIN"/>
    <property type="match status" value="1"/>
</dbReference>
<feature type="binding site" evidence="3">
    <location>
        <position position="311"/>
    </location>
    <ligand>
        <name>a divalent metal cation</name>
        <dbReference type="ChEBI" id="CHEBI:60240"/>
    </ligand>
</feature>
<dbReference type="Pfam" id="PF00583">
    <property type="entry name" value="Acetyltransf_1"/>
    <property type="match status" value="1"/>
</dbReference>
<dbReference type="Gene3D" id="1.20.120.450">
    <property type="entry name" value="dinb family like domain"/>
    <property type="match status" value="1"/>
</dbReference>
<comment type="caution">
    <text evidence="5">The sequence shown here is derived from an EMBL/GenBank/DDBJ whole genome shotgun (WGS) entry which is preliminary data.</text>
</comment>
<evidence type="ECO:0000313" key="5">
    <source>
        <dbReference type="EMBL" id="TDP58915.1"/>
    </source>
</evidence>
<gene>
    <name evidence="5" type="ORF">DES47_12013</name>
</gene>
<dbReference type="PROSITE" id="PS51186">
    <property type="entry name" value="GNAT"/>
    <property type="match status" value="1"/>
</dbReference>
<feature type="binding site" evidence="3">
    <location>
        <position position="222"/>
    </location>
    <ligand>
        <name>a divalent metal cation</name>
        <dbReference type="ChEBI" id="CHEBI:60240"/>
    </ligand>
</feature>
<dbReference type="InterPro" id="IPR034660">
    <property type="entry name" value="DinB/YfiT-like"/>
</dbReference>
<protein>
    <submittedName>
        <fullName evidence="5">Putative damage-inducible protein DinB</fullName>
    </submittedName>
</protein>
<dbReference type="GO" id="GO:0046872">
    <property type="term" value="F:metal ion binding"/>
    <property type="evidence" value="ECO:0007669"/>
    <property type="project" value="UniProtKB-KW"/>
</dbReference>
<dbReference type="CDD" id="cd04301">
    <property type="entry name" value="NAT_SF"/>
    <property type="match status" value="1"/>
</dbReference>
<dbReference type="OrthoDB" id="9796381at2"/>
<accession>A0A4R6Q9R2</accession>
<keyword evidence="6" id="KW-1185">Reference proteome</keyword>
<evidence type="ECO:0000256" key="2">
    <source>
        <dbReference type="ARBA" id="ARBA00022723"/>
    </source>
</evidence>
<dbReference type="RefSeq" id="WP_133704173.1">
    <property type="nucleotide sequence ID" value="NZ_SNXS01000020.1"/>
</dbReference>
<dbReference type="InterPro" id="IPR007837">
    <property type="entry name" value="DinB"/>
</dbReference>
<keyword evidence="2 3" id="KW-0479">Metal-binding</keyword>
<organism evidence="5 6">
    <name type="scientific">Roseateles toxinivorans</name>
    <dbReference type="NCBI Taxonomy" id="270368"/>
    <lineage>
        <taxon>Bacteria</taxon>
        <taxon>Pseudomonadati</taxon>
        <taxon>Pseudomonadota</taxon>
        <taxon>Betaproteobacteria</taxon>
        <taxon>Burkholderiales</taxon>
        <taxon>Sphaerotilaceae</taxon>
        <taxon>Roseateles</taxon>
    </lineage>
</organism>
<dbReference type="InterPro" id="IPR000182">
    <property type="entry name" value="GNAT_dom"/>
</dbReference>
<sequence length="348" mass="39201">MIIIRPLQADDSLDTLTALLHKAYASLGKQGWNFTAVYQPVELTKKRIGQGQCFVAFEGDKLVGTVLVRGRYRPEQDSWCLDTPWYLRRDTAILSQYAVDPDCQGQGLGARLMQTAEDFAQSQGYAYLALDTAKPARHLRSRYERSGYRPVKEVHWEGKTYHSIVMVKALAQPLLRASLLRMARYNSWATERLLAAIATLSEDDYRRDAGLFFKSIHGTLNHLRVGEQLLWLPRFARGESNVLALNTEVETDRQCLAADLQRDTEAWAPVIAGLSDERLAGTLDYRTSKGEPVSLSLLGCLQHVFNHSTHHRGQITAALTAMGHACPELDLAHMLRQEPQPETFHVED</sequence>
<reference evidence="5 6" key="1">
    <citation type="submission" date="2019-03" db="EMBL/GenBank/DDBJ databases">
        <title>Genomic Encyclopedia of Type Strains, Phase IV (KMG-IV): sequencing the most valuable type-strain genomes for metagenomic binning, comparative biology and taxonomic classification.</title>
        <authorList>
            <person name="Goeker M."/>
        </authorList>
    </citation>
    <scope>NUCLEOTIDE SEQUENCE [LARGE SCALE GENOMIC DNA]</scope>
    <source>
        <strain evidence="5 6">DSM 16998</strain>
    </source>
</reference>
<dbReference type="AlphaFoldDB" id="A0A4R6Q9R2"/>
<proteinExistence type="inferred from homology"/>